<evidence type="ECO:0000313" key="9">
    <source>
        <dbReference type="Proteomes" id="UP000054618"/>
    </source>
</evidence>
<dbReference type="Pfam" id="PF04138">
    <property type="entry name" value="GtrA_DPMS_TM"/>
    <property type="match status" value="1"/>
</dbReference>
<keyword evidence="5 6" id="KW-0472">Membrane</keyword>
<reference evidence="8 9" key="1">
    <citation type="submission" date="2015-11" db="EMBL/GenBank/DDBJ databases">
        <title>Genomic analysis of 38 Legionella species identifies large and diverse effector repertoires.</title>
        <authorList>
            <person name="Burstein D."/>
            <person name="Amaro F."/>
            <person name="Zusman T."/>
            <person name="Lifshitz Z."/>
            <person name="Cohen O."/>
            <person name="Gilbert J.A."/>
            <person name="Pupko T."/>
            <person name="Shuman H.A."/>
            <person name="Segal G."/>
        </authorList>
    </citation>
    <scope>NUCLEOTIDE SEQUENCE [LARGE SCALE GENOMIC DNA]</scope>
    <source>
        <strain evidence="8 9">CDC#1442-AUS-E</strain>
    </source>
</reference>
<dbReference type="Proteomes" id="UP000054618">
    <property type="component" value="Unassembled WGS sequence"/>
</dbReference>
<dbReference type="PATRIC" id="fig|45073.5.peg.847"/>
<evidence type="ECO:0000256" key="5">
    <source>
        <dbReference type="ARBA" id="ARBA00023136"/>
    </source>
</evidence>
<dbReference type="AlphaFoldDB" id="A0A0W0Y5N3"/>
<evidence type="ECO:0000259" key="7">
    <source>
        <dbReference type="Pfam" id="PF04138"/>
    </source>
</evidence>
<evidence type="ECO:0000256" key="4">
    <source>
        <dbReference type="ARBA" id="ARBA00022989"/>
    </source>
</evidence>
<name>A0A0W0Y5N3_9GAMM</name>
<dbReference type="PANTHER" id="PTHR38459">
    <property type="entry name" value="PROPHAGE BACTOPRENOL-LINKED GLUCOSE TRANSLOCASE HOMOLOG"/>
    <property type="match status" value="1"/>
</dbReference>
<comment type="caution">
    <text evidence="8">The sequence shown here is derived from an EMBL/GenBank/DDBJ whole genome shotgun (WGS) entry which is preliminary data.</text>
</comment>
<sequence length="139" mass="16118">MVYEKIRPNQKKPISSITIIQFARYFLIGMASNFVGFILYLLLTYLGLTPKVTASILYCIGVIINFLGHRSFTFSKNKLSWRFGGRYLLSYLLGYFINMAIITIFVEQLAFPHQWVQACAIILVAIFLFFALKYFVFID</sequence>
<gene>
    <name evidence="8" type="ORF">Lqui_0802</name>
</gene>
<dbReference type="GO" id="GO:0000271">
    <property type="term" value="P:polysaccharide biosynthetic process"/>
    <property type="evidence" value="ECO:0007669"/>
    <property type="project" value="InterPro"/>
</dbReference>
<proteinExistence type="inferred from homology"/>
<feature type="domain" description="GtrA/DPMS transmembrane" evidence="7">
    <location>
        <begin position="24"/>
        <end position="137"/>
    </location>
</feature>
<dbReference type="OrthoDB" id="5966606at2"/>
<feature type="transmembrane region" description="Helical" evidence="6">
    <location>
        <begin position="88"/>
        <end position="109"/>
    </location>
</feature>
<dbReference type="RefSeq" id="WP_058506898.1">
    <property type="nucleotide sequence ID" value="NZ_CAAAIK010000015.1"/>
</dbReference>
<dbReference type="PANTHER" id="PTHR38459:SF1">
    <property type="entry name" value="PROPHAGE BACTOPRENOL-LINKED GLUCOSE TRANSLOCASE HOMOLOG"/>
    <property type="match status" value="1"/>
</dbReference>
<organism evidence="8 9">
    <name type="scientific">Legionella quinlivanii</name>
    <dbReference type="NCBI Taxonomy" id="45073"/>
    <lineage>
        <taxon>Bacteria</taxon>
        <taxon>Pseudomonadati</taxon>
        <taxon>Pseudomonadota</taxon>
        <taxon>Gammaproteobacteria</taxon>
        <taxon>Legionellales</taxon>
        <taxon>Legionellaceae</taxon>
        <taxon>Legionella</taxon>
    </lineage>
</organism>
<evidence type="ECO:0000256" key="3">
    <source>
        <dbReference type="ARBA" id="ARBA00022692"/>
    </source>
</evidence>
<accession>A0A0W0Y5N3</accession>
<evidence type="ECO:0000313" key="8">
    <source>
        <dbReference type="EMBL" id="KTD51958.1"/>
    </source>
</evidence>
<evidence type="ECO:0000256" key="2">
    <source>
        <dbReference type="ARBA" id="ARBA00009399"/>
    </source>
</evidence>
<dbReference type="STRING" id="45073.Lqui_0802"/>
<comment type="similarity">
    <text evidence="2">Belongs to the GtrA family.</text>
</comment>
<feature type="transmembrane region" description="Helical" evidence="6">
    <location>
        <begin position="115"/>
        <end position="136"/>
    </location>
</feature>
<keyword evidence="3 6" id="KW-0812">Transmembrane</keyword>
<protein>
    <submittedName>
        <fullName evidence="8">GtrA-like protein</fullName>
    </submittedName>
</protein>
<feature type="transmembrane region" description="Helical" evidence="6">
    <location>
        <begin position="21"/>
        <end position="42"/>
    </location>
</feature>
<dbReference type="EMBL" id="LNYS01000006">
    <property type="protein sequence ID" value="KTD51958.1"/>
    <property type="molecule type" value="Genomic_DNA"/>
</dbReference>
<evidence type="ECO:0000256" key="6">
    <source>
        <dbReference type="SAM" id="Phobius"/>
    </source>
</evidence>
<keyword evidence="4 6" id="KW-1133">Transmembrane helix</keyword>
<evidence type="ECO:0000256" key="1">
    <source>
        <dbReference type="ARBA" id="ARBA00004141"/>
    </source>
</evidence>
<dbReference type="GO" id="GO:0005886">
    <property type="term" value="C:plasma membrane"/>
    <property type="evidence" value="ECO:0007669"/>
    <property type="project" value="TreeGrafter"/>
</dbReference>
<dbReference type="InterPro" id="IPR051401">
    <property type="entry name" value="GtrA_CellWall_Glycosyl"/>
</dbReference>
<dbReference type="InterPro" id="IPR007267">
    <property type="entry name" value="GtrA_DPMS_TM"/>
</dbReference>
<feature type="transmembrane region" description="Helical" evidence="6">
    <location>
        <begin position="48"/>
        <end position="67"/>
    </location>
</feature>
<keyword evidence="9" id="KW-1185">Reference proteome</keyword>
<comment type="subcellular location">
    <subcellularLocation>
        <location evidence="1">Membrane</location>
        <topology evidence="1">Multi-pass membrane protein</topology>
    </subcellularLocation>
</comment>